<dbReference type="PANTHER" id="PTHR36435">
    <property type="entry name" value="SLR1288 PROTEIN"/>
    <property type="match status" value="1"/>
</dbReference>
<proteinExistence type="predicted"/>
<evidence type="ECO:0000313" key="3">
    <source>
        <dbReference type="EMBL" id="SHG70395.1"/>
    </source>
</evidence>
<dbReference type="GO" id="GO:0080120">
    <property type="term" value="P:CAAX-box protein maturation"/>
    <property type="evidence" value="ECO:0007669"/>
    <property type="project" value="UniProtKB-ARBA"/>
</dbReference>
<dbReference type="GO" id="GO:0004175">
    <property type="term" value="F:endopeptidase activity"/>
    <property type="evidence" value="ECO:0007669"/>
    <property type="project" value="UniProtKB-ARBA"/>
</dbReference>
<keyword evidence="1" id="KW-0812">Transmembrane</keyword>
<dbReference type="PANTHER" id="PTHR36435:SF1">
    <property type="entry name" value="CAAX AMINO TERMINAL PROTEASE FAMILY PROTEIN"/>
    <property type="match status" value="1"/>
</dbReference>
<organism evidence="3 4">
    <name type="scientific">Marivita hallyeonensis</name>
    <dbReference type="NCBI Taxonomy" id="996342"/>
    <lineage>
        <taxon>Bacteria</taxon>
        <taxon>Pseudomonadati</taxon>
        <taxon>Pseudomonadota</taxon>
        <taxon>Alphaproteobacteria</taxon>
        <taxon>Rhodobacterales</taxon>
        <taxon>Roseobacteraceae</taxon>
        <taxon>Marivita</taxon>
    </lineage>
</organism>
<keyword evidence="3" id="KW-0645">Protease</keyword>
<evidence type="ECO:0000256" key="1">
    <source>
        <dbReference type="SAM" id="Phobius"/>
    </source>
</evidence>
<feature type="transmembrane region" description="Helical" evidence="1">
    <location>
        <begin position="188"/>
        <end position="207"/>
    </location>
</feature>
<feature type="domain" description="CAAX prenyl protease 2/Lysostaphin resistance protein A-like" evidence="2">
    <location>
        <begin position="156"/>
        <end position="254"/>
    </location>
</feature>
<feature type="transmembrane region" description="Helical" evidence="1">
    <location>
        <begin position="43"/>
        <end position="64"/>
    </location>
</feature>
<feature type="transmembrane region" description="Helical" evidence="1">
    <location>
        <begin position="158"/>
        <end position="176"/>
    </location>
</feature>
<name>A0A1M5LZG1_9RHOB</name>
<dbReference type="InterPro" id="IPR052710">
    <property type="entry name" value="CAAX_protease"/>
</dbReference>
<gene>
    <name evidence="3" type="ORF">SAMN05443551_0338</name>
</gene>
<feature type="transmembrane region" description="Helical" evidence="1">
    <location>
        <begin position="219"/>
        <end position="238"/>
    </location>
</feature>
<protein>
    <submittedName>
        <fullName evidence="3">Membrane protease YdiL, CAAX protease family</fullName>
    </submittedName>
</protein>
<keyword evidence="4" id="KW-1185">Reference proteome</keyword>
<evidence type="ECO:0000259" key="2">
    <source>
        <dbReference type="Pfam" id="PF02517"/>
    </source>
</evidence>
<feature type="transmembrane region" description="Helical" evidence="1">
    <location>
        <begin position="117"/>
        <end position="138"/>
    </location>
</feature>
<feature type="transmembrane region" description="Helical" evidence="1">
    <location>
        <begin position="287"/>
        <end position="308"/>
    </location>
</feature>
<dbReference type="GO" id="GO:0006508">
    <property type="term" value="P:proteolysis"/>
    <property type="evidence" value="ECO:0007669"/>
    <property type="project" value="UniProtKB-KW"/>
</dbReference>
<dbReference type="AlphaFoldDB" id="A0A1M5LZG1"/>
<dbReference type="InterPro" id="IPR003675">
    <property type="entry name" value="Rce1/LyrA-like_dom"/>
</dbReference>
<keyword evidence="1" id="KW-1133">Transmembrane helix</keyword>
<evidence type="ECO:0000313" key="4">
    <source>
        <dbReference type="Proteomes" id="UP000184221"/>
    </source>
</evidence>
<keyword evidence="1" id="KW-0472">Membrane</keyword>
<feature type="transmembrane region" description="Helical" evidence="1">
    <location>
        <begin position="84"/>
        <end position="105"/>
    </location>
</feature>
<dbReference type="Pfam" id="PF02517">
    <property type="entry name" value="Rce1-like"/>
    <property type="match status" value="1"/>
</dbReference>
<sequence>MLGLVTYSKMRGSAVEWARPDSCDFNGNSVLKNIRAFAAEHPLVLAVLLLLVAATYFLAPVFFVDASQLFGHGQQQKGASDFAGGLWAEIGLAGVLVFAVVLIGWTRETRLSVAPGWRASLLTLPYIALILLMVLAVYWSVYRQDDDFALTAAEWRAIWLASFVALVVGFFEELLFRGVLLHGLRSKMPAIPAVLVAALVFGAFHFVNWVSGQPLDVTILQVISAAGGGVLYGALVLWTGSLWPSIVMHGLWDAGVTLNQTMLKTRESAGASGGGAAETTEVTLSPFYALLSPELIYGLILLGLWGWWNHRRPSS</sequence>
<accession>A0A1M5LZG1</accession>
<reference evidence="3 4" key="1">
    <citation type="submission" date="2016-11" db="EMBL/GenBank/DDBJ databases">
        <authorList>
            <person name="Jaros S."/>
            <person name="Januszkiewicz K."/>
            <person name="Wedrychowicz H."/>
        </authorList>
    </citation>
    <scope>NUCLEOTIDE SEQUENCE [LARGE SCALE GENOMIC DNA]</scope>
    <source>
        <strain evidence="3 4">DSM 29431</strain>
    </source>
</reference>
<dbReference type="OrthoDB" id="193898at2"/>
<dbReference type="Proteomes" id="UP000184221">
    <property type="component" value="Unassembled WGS sequence"/>
</dbReference>
<dbReference type="STRING" id="996342.SAMN05443551_0338"/>
<keyword evidence="3" id="KW-0378">Hydrolase</keyword>
<dbReference type="EMBL" id="FQXC01000001">
    <property type="protein sequence ID" value="SHG70395.1"/>
    <property type="molecule type" value="Genomic_DNA"/>
</dbReference>